<dbReference type="Pfam" id="PF11392">
    <property type="entry name" value="AllH"/>
    <property type="match status" value="1"/>
</dbReference>
<comment type="caution">
    <text evidence="1">The sequence shown here is derived from an EMBL/GenBank/DDBJ whole genome shotgun (WGS) entry which is preliminary data.</text>
</comment>
<name>A0A1U7M394_TISCR</name>
<dbReference type="Proteomes" id="UP000186112">
    <property type="component" value="Unassembled WGS sequence"/>
</dbReference>
<keyword evidence="2" id="KW-1185">Reference proteome</keyword>
<proteinExistence type="predicted"/>
<evidence type="ECO:0000313" key="1">
    <source>
        <dbReference type="EMBL" id="OLS01793.1"/>
    </source>
</evidence>
<organism evidence="1 2">
    <name type="scientific">Tissierella creatinophila DSM 6911</name>
    <dbReference type="NCBI Taxonomy" id="1123403"/>
    <lineage>
        <taxon>Bacteria</taxon>
        <taxon>Bacillati</taxon>
        <taxon>Bacillota</taxon>
        <taxon>Tissierellia</taxon>
        <taxon>Tissierellales</taxon>
        <taxon>Tissierellaceae</taxon>
        <taxon>Tissierella</taxon>
    </lineage>
</organism>
<dbReference type="RefSeq" id="WP_075727941.1">
    <property type="nucleotide sequence ID" value="NZ_LTDM01000059.1"/>
</dbReference>
<accession>A0A1U7M394</accession>
<reference evidence="1 2" key="1">
    <citation type="submission" date="2016-02" db="EMBL/GenBank/DDBJ databases">
        <title>Genome sequence of Tissierella creatinophila DSM 6911.</title>
        <authorList>
            <person name="Poehlein A."/>
            <person name="Daniel R."/>
        </authorList>
    </citation>
    <scope>NUCLEOTIDE SEQUENCE [LARGE SCALE GENOMIC DNA]</scope>
    <source>
        <strain evidence="1 2">DSM 6911</strain>
    </source>
</reference>
<dbReference type="EMBL" id="LTDM01000059">
    <property type="protein sequence ID" value="OLS01793.1"/>
    <property type="molecule type" value="Genomic_DNA"/>
</dbReference>
<dbReference type="InterPro" id="IPR021530">
    <property type="entry name" value="AllH-like"/>
</dbReference>
<gene>
    <name evidence="1" type="ORF">TICRE_21690</name>
</gene>
<sequence length="320" mass="36701">MGTLTFYALSYDRGFKNLIDKNISNQELKVHSIFKRVINFIDMDRQIYSILQNHLDNGPCAMRLQVDKDYNFTDLNIEVNDRVNIEQDALKIDNKMVIYLKNTELWSPDLLKIQVNENDKINFSKNIKLFNEYFLQNAVDGGSKYFYINTLINLEKTYRVSIIEKELKNRIEIFLLRLNESLEELNKSIISVIGFGNGLTPSGDDFLVGFITALNSIEVEKSKLLFKKIKYILENTSLSTTDISKNMIKASIEGNSREIIINFIKQIFNDDRDGLYHSIDEMFSIGSSSGVDLSVGIILGLLYGLDILESGGKEDAKYYN</sequence>
<protein>
    <recommendedName>
        <fullName evidence="3">DUF2877 domain-containing protein</fullName>
    </recommendedName>
</protein>
<dbReference type="AlphaFoldDB" id="A0A1U7M394"/>
<evidence type="ECO:0008006" key="3">
    <source>
        <dbReference type="Google" id="ProtNLM"/>
    </source>
</evidence>
<evidence type="ECO:0000313" key="2">
    <source>
        <dbReference type="Proteomes" id="UP000186112"/>
    </source>
</evidence>
<dbReference type="OrthoDB" id="4933449at2"/>